<evidence type="ECO:0000256" key="1">
    <source>
        <dbReference type="SAM" id="MobiDB-lite"/>
    </source>
</evidence>
<feature type="region of interest" description="Disordered" evidence="1">
    <location>
        <begin position="1"/>
        <end position="23"/>
    </location>
</feature>
<evidence type="ECO:0000313" key="3">
    <source>
        <dbReference type="Proteomes" id="UP001300604"/>
    </source>
</evidence>
<sequence length="86" mass="9775">MKRNTEKAKPNAKPEPQDKDLLGYTDDYLNEADNVVSAQECTGLIMYPPLSESEAESFTDLYSIPKPENKKPNGLQKEKKEKHDFS</sequence>
<proteinExistence type="predicted"/>
<dbReference type="AlphaFoldDB" id="A0AA97H2Q8"/>
<dbReference type="Proteomes" id="UP001300604">
    <property type="component" value="Chromosome"/>
</dbReference>
<feature type="compositionally biased region" description="Basic and acidic residues" evidence="1">
    <location>
        <begin position="67"/>
        <end position="86"/>
    </location>
</feature>
<reference evidence="3" key="1">
    <citation type="submission" date="2024-06" db="EMBL/GenBank/DDBJ databases">
        <title>Caproicibacterium argilliputei sp. nov, a novel caproic acid producing anaerobic bacterium isolated from pit mud.</title>
        <authorList>
            <person name="Zeng C."/>
        </authorList>
    </citation>
    <scope>NUCLEOTIDE SEQUENCE [LARGE SCALE GENOMIC DNA]</scope>
    <source>
        <strain evidence="3">ZCY20-5</strain>
    </source>
</reference>
<gene>
    <name evidence="2" type="ORF">PXC00_03495</name>
</gene>
<name>A0AA97H2Q8_9FIRM</name>
<dbReference type="KEGG" id="carl:PXC00_03495"/>
<protein>
    <submittedName>
        <fullName evidence="2">Uncharacterized protein</fullName>
    </submittedName>
</protein>
<dbReference type="RefSeq" id="WP_275846691.1">
    <property type="nucleotide sequence ID" value="NZ_CP135996.1"/>
</dbReference>
<keyword evidence="3" id="KW-1185">Reference proteome</keyword>
<evidence type="ECO:0000313" key="2">
    <source>
        <dbReference type="EMBL" id="WOC32955.1"/>
    </source>
</evidence>
<reference evidence="2 3" key="2">
    <citation type="submission" date="2024-06" db="EMBL/GenBank/DDBJ databases">
        <title>Caproicibacterium argilliputei sp. nov, a novel caproic acid producing anaerobic bacterium isolated from pit mud.</title>
        <authorList>
            <person name="Xia S."/>
        </authorList>
    </citation>
    <scope>NUCLEOTIDE SEQUENCE [LARGE SCALE GENOMIC DNA]</scope>
    <source>
        <strain evidence="2 3">ZCY20-5</strain>
    </source>
</reference>
<accession>A0AA97H2Q8</accession>
<organism evidence="2 3">
    <name type="scientific">Caproicibacterium argilliputei</name>
    <dbReference type="NCBI Taxonomy" id="3030016"/>
    <lineage>
        <taxon>Bacteria</taxon>
        <taxon>Bacillati</taxon>
        <taxon>Bacillota</taxon>
        <taxon>Clostridia</taxon>
        <taxon>Eubacteriales</taxon>
        <taxon>Oscillospiraceae</taxon>
        <taxon>Caproicibacterium</taxon>
    </lineage>
</organism>
<dbReference type="EMBL" id="CP135996">
    <property type="protein sequence ID" value="WOC32955.1"/>
    <property type="molecule type" value="Genomic_DNA"/>
</dbReference>
<feature type="region of interest" description="Disordered" evidence="1">
    <location>
        <begin position="48"/>
        <end position="86"/>
    </location>
</feature>